<dbReference type="EMBL" id="DF836396">
    <property type="protein sequence ID" value="GAN05975.1"/>
    <property type="molecule type" value="Genomic_DNA"/>
</dbReference>
<sequence length="659" mass="75907">MLNRVNLEREKKYLLLYLDKTAIRLLSFQMQSAKELIAVSKKLAASDFCLIPTDLGDSVSIHFTELDVLMYNGVKRIIIRLIKSRIQKKRFYKKGSFRFKNSNKKTTRKQHSNINAAAQPLFSETSLHQTIEHIVDELCEISDTDKSKPLHTSLLRPEEFKEILRGLTCGAFMRKLLTVTNTKRVVDQLLCEVKGLYGKYRKFQNSPDGIQDVILHSTTQISHFYKEMLQSALLDANLIDPENKFIYIDGQEICHGAMQKPLKMIQIANALLPPIVWTEGTSRQVELIDYNNQKEDLLPPNSFYVQAYSIFTVQEVSVKLESTFDSVCDTMWNHLMALGFLTDIDQHGHCDTHLTGEYSTADYHFFKCSMTRMAEELLHGNFAKRNQDIDISYAISISKECNCSFQVTFRALINIGLQPVIIHIATIIASSLASSSFFGLYTVSALIIMDDSKERLVKDHHDVFKKAIQSCLKAHYRRTIIFYNREAVVACQSLGSWCSGLQQVFGKGTYSQVSSTDYILRFSSFGTDDNEEGFAMYKYHSDSLKQGEFIEKPHEFVILEKGHALDPRGSIHVFYMKPHNFCFFQLDLFTINRHKDKVSYHWVWRQYFNDANLVHPFAVRVTPQHHSSTIEFEVSYLGDYKTGRLHHESFSILERLSLK</sequence>
<protein>
    <submittedName>
        <fullName evidence="1">Uncharacterized protein</fullName>
    </submittedName>
</protein>
<reference evidence="1" key="1">
    <citation type="submission" date="2014-09" db="EMBL/GenBank/DDBJ databases">
        <title>Draft genome sequence of an oleaginous Mucoromycotina fungus Mucor ambiguus NBRC6742.</title>
        <authorList>
            <person name="Takeda I."/>
            <person name="Yamane N."/>
            <person name="Morita T."/>
            <person name="Tamano K."/>
            <person name="Machida M."/>
            <person name="Baker S."/>
            <person name="Koike H."/>
        </authorList>
    </citation>
    <scope>NUCLEOTIDE SEQUENCE</scope>
    <source>
        <strain evidence="1">NBRC 6742</strain>
    </source>
</reference>
<dbReference type="Proteomes" id="UP000053815">
    <property type="component" value="Unassembled WGS sequence"/>
</dbReference>
<evidence type="ECO:0000313" key="1">
    <source>
        <dbReference type="EMBL" id="GAN05975.1"/>
    </source>
</evidence>
<keyword evidence="2" id="KW-1185">Reference proteome</keyword>
<accession>A0A0C9LV13</accession>
<dbReference type="AlphaFoldDB" id="A0A0C9LV13"/>
<gene>
    <name evidence="1" type="ORF">MAM1_0107c05451</name>
</gene>
<name>A0A0C9LV13_9FUNG</name>
<evidence type="ECO:0000313" key="2">
    <source>
        <dbReference type="Proteomes" id="UP000053815"/>
    </source>
</evidence>
<organism evidence="1">
    <name type="scientific">Mucor ambiguus</name>
    <dbReference type="NCBI Taxonomy" id="91626"/>
    <lineage>
        <taxon>Eukaryota</taxon>
        <taxon>Fungi</taxon>
        <taxon>Fungi incertae sedis</taxon>
        <taxon>Mucoromycota</taxon>
        <taxon>Mucoromycotina</taxon>
        <taxon>Mucoromycetes</taxon>
        <taxon>Mucorales</taxon>
        <taxon>Mucorineae</taxon>
        <taxon>Mucoraceae</taxon>
        <taxon>Mucor</taxon>
    </lineage>
</organism>
<proteinExistence type="predicted"/>